<organism evidence="2 3">
    <name type="scientific">Colletotrichum orbiculare (strain 104-T / ATCC 96160 / CBS 514.97 / LARS 414 / MAFF 240422)</name>
    <name type="common">Cucumber anthracnose fungus</name>
    <name type="synonym">Colletotrichum lagenarium</name>
    <dbReference type="NCBI Taxonomy" id="1213857"/>
    <lineage>
        <taxon>Eukaryota</taxon>
        <taxon>Fungi</taxon>
        <taxon>Dikarya</taxon>
        <taxon>Ascomycota</taxon>
        <taxon>Pezizomycotina</taxon>
        <taxon>Sordariomycetes</taxon>
        <taxon>Hypocreomycetidae</taxon>
        <taxon>Glomerellales</taxon>
        <taxon>Glomerellaceae</taxon>
        <taxon>Colletotrichum</taxon>
        <taxon>Colletotrichum orbiculare species complex</taxon>
    </lineage>
</organism>
<dbReference type="OrthoDB" id="78088at2759"/>
<dbReference type="EMBL" id="AMCV02000046">
    <property type="protein sequence ID" value="TDZ14945.1"/>
    <property type="molecule type" value="Genomic_DNA"/>
</dbReference>
<proteinExistence type="predicted"/>
<reference evidence="3" key="2">
    <citation type="journal article" date="2019" name="Mol. Plant Microbe Interact.">
        <title>Genome sequence resources for four phytopathogenic fungi from the Colletotrichum orbiculare species complex.</title>
        <authorList>
            <person name="Gan P."/>
            <person name="Tsushima A."/>
            <person name="Narusaka M."/>
            <person name="Narusaka Y."/>
            <person name="Takano Y."/>
            <person name="Kubo Y."/>
            <person name="Shirasu K."/>
        </authorList>
    </citation>
    <scope>GENOME REANNOTATION</scope>
    <source>
        <strain evidence="3">104-T / ATCC 96160 / CBS 514.97 / LARS 414 / MAFF 240422</strain>
    </source>
</reference>
<dbReference type="Proteomes" id="UP000014480">
    <property type="component" value="Unassembled WGS sequence"/>
</dbReference>
<dbReference type="STRING" id="1213857.A0A484FBQ5"/>
<feature type="domain" description="Wings apart-like protein C-terminal" evidence="1">
    <location>
        <begin position="11"/>
        <end position="153"/>
    </location>
</feature>
<evidence type="ECO:0000313" key="2">
    <source>
        <dbReference type="EMBL" id="TDZ14945.1"/>
    </source>
</evidence>
<name>A0A484FBQ5_COLOR</name>
<dbReference type="InterPro" id="IPR022771">
    <property type="entry name" value="WAPL_C"/>
</dbReference>
<comment type="caution">
    <text evidence="2">The sequence shown here is derived from an EMBL/GenBank/DDBJ whole genome shotgun (WGS) entry which is preliminary data.</text>
</comment>
<dbReference type="AlphaFoldDB" id="A0A484FBQ5"/>
<evidence type="ECO:0000313" key="3">
    <source>
        <dbReference type="Proteomes" id="UP000014480"/>
    </source>
</evidence>
<protein>
    <recommendedName>
        <fullName evidence="1">Wings apart-like protein C-terminal domain-containing protein</fullName>
    </recommendedName>
</protein>
<keyword evidence="3" id="KW-1185">Reference proteome</keyword>
<accession>A0A484FBQ5</accession>
<evidence type="ECO:0000259" key="1">
    <source>
        <dbReference type="Pfam" id="PF07814"/>
    </source>
</evidence>
<sequence length="231" mass="25322">MLEMVDGGMPPPVLSPRTLALKAISQICKDNDSPDTRQILANLTDRLFDFVHNGWEVSRDDGMAVTDGGIALCLLESYSIAAMESDAGPIWTSRHLPVVADMITSAMARPVMNFGEFECTALKLALNTTNNNPAAANVFSRGELLNNRESSVMADSVEKTSVAVAHGYLAILLGYLSLGSRVRRRLEEKSQGSGTTYLLNSIQQFMNLHDKVETDEMTTSLQRLVNMRPLE</sequence>
<dbReference type="InterPro" id="IPR011989">
    <property type="entry name" value="ARM-like"/>
</dbReference>
<dbReference type="Pfam" id="PF07814">
    <property type="entry name" value="WAPL"/>
    <property type="match status" value="1"/>
</dbReference>
<dbReference type="Gene3D" id="1.25.10.10">
    <property type="entry name" value="Leucine-rich Repeat Variant"/>
    <property type="match status" value="1"/>
</dbReference>
<gene>
    <name evidence="2" type="ORF">Cob_v012135</name>
</gene>
<reference evidence="3" key="1">
    <citation type="journal article" date="2013" name="New Phytol.">
        <title>Comparative genomic and transcriptomic analyses reveal the hemibiotrophic stage shift of Colletotrichum fungi.</title>
        <authorList>
            <person name="Gan P."/>
            <person name="Ikeda K."/>
            <person name="Irieda H."/>
            <person name="Narusaka M."/>
            <person name="O'Connell R.J."/>
            <person name="Narusaka Y."/>
            <person name="Takano Y."/>
            <person name="Kubo Y."/>
            <person name="Shirasu K."/>
        </authorList>
    </citation>
    <scope>NUCLEOTIDE SEQUENCE [LARGE SCALE GENOMIC DNA]</scope>
    <source>
        <strain evidence="3">104-T / ATCC 96160 / CBS 514.97 / LARS 414 / MAFF 240422</strain>
    </source>
</reference>